<dbReference type="PROSITE" id="PS50927">
    <property type="entry name" value="BULB_LECTIN"/>
    <property type="match status" value="1"/>
</dbReference>
<dbReference type="Gene3D" id="2.90.10.10">
    <property type="entry name" value="Bulb-type lectin domain"/>
    <property type="match status" value="1"/>
</dbReference>
<dbReference type="InterPro" id="IPR036426">
    <property type="entry name" value="Bulb-type_lectin_dom_sf"/>
</dbReference>
<dbReference type="EMBL" id="JAAFYZ010000013">
    <property type="protein sequence ID" value="MBS2546424.1"/>
    <property type="molecule type" value="Genomic_DNA"/>
</dbReference>
<protein>
    <submittedName>
        <fullName evidence="6">Ricin-type beta-trefoil lectin domain protein</fullName>
    </submittedName>
</protein>
<name>A0ABS5KKI5_9ACTN</name>
<dbReference type="RefSeq" id="WP_212008073.1">
    <property type="nucleotide sequence ID" value="NZ_JAAFYZ010000013.1"/>
</dbReference>
<dbReference type="SUPFAM" id="SSF51110">
    <property type="entry name" value="alpha-D-mannose-specific plant lectins"/>
    <property type="match status" value="1"/>
</dbReference>
<reference evidence="6 7" key="1">
    <citation type="submission" date="2020-02" db="EMBL/GenBank/DDBJ databases">
        <title>Acidophilic actinobacteria isolated from forest soil.</title>
        <authorList>
            <person name="Golinska P."/>
        </authorList>
    </citation>
    <scope>NUCLEOTIDE SEQUENCE [LARGE SCALE GENOMIC DNA]</scope>
    <source>
        <strain evidence="6 7">NL8</strain>
    </source>
</reference>
<evidence type="ECO:0000256" key="1">
    <source>
        <dbReference type="ARBA" id="ARBA00022729"/>
    </source>
</evidence>
<dbReference type="InterPro" id="IPR028994">
    <property type="entry name" value="Integrin_alpha_N"/>
</dbReference>
<feature type="compositionally biased region" description="Low complexity" evidence="3">
    <location>
        <begin position="291"/>
        <end position="309"/>
    </location>
</feature>
<sequence length="2091" mass="214427">MQFSKIRSAALRAACGAISCLTAVSIGVGQAAAATGTPHETPTASRSGTQAATDAAGTGQKPAPAPDPQATARQSALATASAKAVSSGKAVVVDGLTTDETQTTANADGTFTWTSSIAPERVKRSSSWVPIDTGLKANPDGSVAPVAVESPVTLSGGGSGPLATMTNASGDQLALTWPTTLPKPSLAGSMATYASVLPGVDLQVSVDAFGGFENTLIVHDAQAAANPALKTLHVGTASKTLKLTSDSTGNLAAADASGTPRFAAPPAMMWDSGTAQAAPNTTAKARANSVSPTATDAPGDPTAPASSTAQGPAPGAKVAVLPIKADSSGLVVTPDTAVLSGPDTTYPVYIDPSVTPTNGNWVNHWTWEQQCLPDGNNGINPNFDAHPQGYDPGVGYQGFASACGTGIERTFMQIQFPAELHQPGLQVIANGGKLQAAVSGASANGSHTASVRAFAAAAIDRYTTWNHRACTWNIDQAVCQDMPPAAVSPVTTTGNNMYPPAPIEFDMTAVVQSALNHGYPNLTVGLFNSNESDANSFLRFSTTNHTAWQITYDLPPTVGNTTTYPTPHGNNQANSCPAQAGVYWLGKNDTGQPIFSAFVHSPTIGSPADKALGANFHLRDNAGNQKDAAIESGGIRDKTVAWSPPLNDGTAYYWWADAYDKYIDNTAGASAPCYFTTDFQSPNQPALDPANPGSYPPDALPGTANAPVAGGPGGTINIIDSDNGPSGIWCYEWTIDAGLSYSTAGGTCQNGENSANLTTADGSGRAQLRIPTLSWGSHILRVIAVDRAGNFSTSPLTHAFYVPDNPNAKPTPGDVTGDGIPDLMTATPDGDLRVYQVTGVPSTGGTLASAHSPASTPSKTVYQSPDGSGWNNFQLTAHGSMHGLYTDDLFAHKPGSPNLYLYLNSGAGQFSTTQMIPITARPGCTTDPCDWSRVKAIAAIGWADQGSTGDIYPGGTLTPRAISSRNPTYLLAVAPTADGTRNTLWLYRYKTVNTLDDGIDIGTAQPAGTSDFDWGNQDLLTPGDTNGDGLPDLWTRDRTTGKIYQFSSVHKSSGQVDLGALGGDAGVTVLTDGMTPSANPILGTSGDLDGDGLPDLWGSGPGGSLVVWPLKSDNGTFKLGTTPINVSDVSWTKNPAARASILDWPMGKAVLSGGKTDVQPPSELDITGAGHNGTIIGGVTFTKELNGGAAQFDGSSGAIGLPDNLISSTNVLSTSMWFKTTAGGTLFSTGHSTPGTANPDGGAMPVLYVGTDGKLYGHFWNGNAQGISSPSPVNDGNWHFAALASTGGAQTLFLDGNNLGSASGQVSNADPIAMIGTGVYNNNGWPAAPGNNTWSYFNGQITDFQVFDRALSQYEVNNINDTQNGGPQVPAVPQGNLPPATVPAAKNPSGPGCLPSGPYGTVDSLSPKLQVTVSDADPTVSVHGQFSVTDITTGQQIVRPVAPSGDSSAVSGSGTVGYTTPPLLPGHTYAWQARTVDSKNSASPFSSMCHFTTYTTGQSVTAAPSAQWTLTDGSGTTASDSSPSGSHPATTAGGAELAPGGYGLFNGSTAAVATSGGVFDSTKPFTVALWARLDNTNGYQTLLTQQGSQVGGFHLEFENNGAQGNNWSFARATSDTANPAFARVSSQAGLPKAGVWTHLVASWDVNGTMALYVDGQLAGTASDTTPVASTGPLAIGRGFYSGAANNFTSGGIADVRVYAQVLSADQALWLSKNSGFKPATAPVYALTAPTNLTSSDGTVTPCSSDQNNPVVSTKLNPNLGASVAIAAQHAEFEMRDVTDPNVAPPIVLGGAGSASAAGVQGSIPTTNLINGHLYVFSARAGDGAGDISALSPTCYLRIAENGQAPATPTGAVGASFDNTVFPASAGPVRWSGPLTTLVWQADGNLVLYKKNGAPIWSSNTAGNPNAALAFQTDGDLVIYASMPLNSATGRLSGATLWASNTANQGTTGLMVQTDGNAVVYSPNGALFGTNGNVWNVANIAVGRCLDSNAQAQLYSNPCSTTNGFQLWNVTNNGNGSLSFKDIATGLCLDGNGTSLYTGACGSGNQYQQWNYTWGGAGWILKHAVSGKVLDMQSDGTPYFNDQNGGNFQQWD</sequence>
<feature type="chain" id="PRO_5047408742" evidence="4">
    <location>
        <begin position="34"/>
        <end position="2091"/>
    </location>
</feature>
<evidence type="ECO:0000256" key="2">
    <source>
        <dbReference type="ARBA" id="ARBA00023157"/>
    </source>
</evidence>
<dbReference type="SUPFAM" id="SSF69318">
    <property type="entry name" value="Integrin alpha N-terminal domain"/>
    <property type="match status" value="1"/>
</dbReference>
<dbReference type="InterPro" id="IPR001480">
    <property type="entry name" value="Bulb-type_lectin_dom"/>
</dbReference>
<feature type="region of interest" description="Disordered" evidence="3">
    <location>
        <begin position="263"/>
        <end position="314"/>
    </location>
</feature>
<dbReference type="SMART" id="SM00560">
    <property type="entry name" value="LamGL"/>
    <property type="match status" value="1"/>
</dbReference>
<evidence type="ECO:0000256" key="3">
    <source>
        <dbReference type="SAM" id="MobiDB-lite"/>
    </source>
</evidence>
<feature type="signal peptide" evidence="4">
    <location>
        <begin position="1"/>
        <end position="33"/>
    </location>
</feature>
<keyword evidence="7" id="KW-1185">Reference proteome</keyword>
<dbReference type="CDD" id="cd23415">
    <property type="entry name" value="beta-trefoil_Ricin_AH"/>
    <property type="match status" value="1"/>
</dbReference>
<dbReference type="PROSITE" id="PS50231">
    <property type="entry name" value="RICIN_B_LECTIN"/>
    <property type="match status" value="1"/>
</dbReference>
<dbReference type="SUPFAM" id="SSF50370">
    <property type="entry name" value="Ricin B-like lectins"/>
    <property type="match status" value="1"/>
</dbReference>
<dbReference type="Gene3D" id="2.80.10.50">
    <property type="match status" value="1"/>
</dbReference>
<accession>A0ABS5KKI5</accession>
<feature type="compositionally biased region" description="Polar residues" evidence="3">
    <location>
        <begin position="38"/>
        <end position="47"/>
    </location>
</feature>
<feature type="compositionally biased region" description="Polar residues" evidence="3">
    <location>
        <begin position="273"/>
        <end position="283"/>
    </location>
</feature>
<dbReference type="InterPro" id="IPR000772">
    <property type="entry name" value="Ricin_B_lectin"/>
</dbReference>
<dbReference type="Pfam" id="PF00652">
    <property type="entry name" value="Ricin_B_lectin"/>
    <property type="match status" value="1"/>
</dbReference>
<dbReference type="SUPFAM" id="SSF49899">
    <property type="entry name" value="Concanavalin A-like lectins/glucanases"/>
    <property type="match status" value="2"/>
</dbReference>
<dbReference type="InterPro" id="IPR035992">
    <property type="entry name" value="Ricin_B-like_lectins"/>
</dbReference>
<feature type="region of interest" description="Disordered" evidence="3">
    <location>
        <begin position="34"/>
        <end position="78"/>
    </location>
</feature>
<feature type="compositionally biased region" description="Low complexity" evidence="3">
    <location>
        <begin position="1511"/>
        <end position="1530"/>
    </location>
</feature>
<feature type="compositionally biased region" description="Low complexity" evidence="3">
    <location>
        <begin position="48"/>
        <end position="60"/>
    </location>
</feature>
<evidence type="ECO:0000259" key="5">
    <source>
        <dbReference type="PROSITE" id="PS50927"/>
    </source>
</evidence>
<dbReference type="InterPro" id="IPR006558">
    <property type="entry name" value="LamG-like"/>
</dbReference>
<evidence type="ECO:0000313" key="6">
    <source>
        <dbReference type="EMBL" id="MBS2546424.1"/>
    </source>
</evidence>
<evidence type="ECO:0000313" key="7">
    <source>
        <dbReference type="Proteomes" id="UP000730482"/>
    </source>
</evidence>
<dbReference type="Proteomes" id="UP000730482">
    <property type="component" value="Unassembled WGS sequence"/>
</dbReference>
<feature type="domain" description="Bulb-type lectin" evidence="5">
    <location>
        <begin position="1852"/>
        <end position="1972"/>
    </location>
</feature>
<proteinExistence type="predicted"/>
<evidence type="ECO:0000256" key="4">
    <source>
        <dbReference type="SAM" id="SignalP"/>
    </source>
</evidence>
<dbReference type="InterPro" id="IPR013320">
    <property type="entry name" value="ConA-like_dom_sf"/>
</dbReference>
<keyword evidence="1 4" id="KW-0732">Signal</keyword>
<feature type="region of interest" description="Disordered" evidence="3">
    <location>
        <begin position="1511"/>
        <end position="1535"/>
    </location>
</feature>
<dbReference type="Gene3D" id="2.60.120.200">
    <property type="match status" value="2"/>
</dbReference>
<gene>
    <name evidence="6" type="ORF">KGQ19_06050</name>
</gene>
<keyword evidence="2" id="KW-1015">Disulfide bond</keyword>
<dbReference type="Pfam" id="PF13385">
    <property type="entry name" value="Laminin_G_3"/>
    <property type="match status" value="2"/>
</dbReference>
<comment type="caution">
    <text evidence="6">The sequence shown here is derived from an EMBL/GenBank/DDBJ whole genome shotgun (WGS) entry which is preliminary data.</text>
</comment>
<dbReference type="SMART" id="SM00108">
    <property type="entry name" value="B_lectin"/>
    <property type="match status" value="1"/>
</dbReference>
<organism evidence="6 7">
    <name type="scientific">Catenulispora pinistramenti</name>
    <dbReference type="NCBI Taxonomy" id="2705254"/>
    <lineage>
        <taxon>Bacteria</taxon>
        <taxon>Bacillati</taxon>
        <taxon>Actinomycetota</taxon>
        <taxon>Actinomycetes</taxon>
        <taxon>Catenulisporales</taxon>
        <taxon>Catenulisporaceae</taxon>
        <taxon>Catenulispora</taxon>
    </lineage>
</organism>